<evidence type="ECO:0000256" key="1">
    <source>
        <dbReference type="ARBA" id="ARBA00006974"/>
    </source>
</evidence>
<name>A0ABD3JAY5_EUCGL</name>
<keyword evidence="5" id="KW-1185">Reference proteome</keyword>
<dbReference type="PANTHER" id="PTHR35296:SF8">
    <property type="entry name" value="SMALL AUXIN-UP RNA-RELATED"/>
    <property type="match status" value="1"/>
</dbReference>
<organism evidence="4 5">
    <name type="scientific">Eucalyptus globulus</name>
    <name type="common">Tasmanian blue gum</name>
    <dbReference type="NCBI Taxonomy" id="34317"/>
    <lineage>
        <taxon>Eukaryota</taxon>
        <taxon>Viridiplantae</taxon>
        <taxon>Streptophyta</taxon>
        <taxon>Embryophyta</taxon>
        <taxon>Tracheophyta</taxon>
        <taxon>Spermatophyta</taxon>
        <taxon>Magnoliopsida</taxon>
        <taxon>eudicotyledons</taxon>
        <taxon>Gunneridae</taxon>
        <taxon>Pentapetalae</taxon>
        <taxon>rosids</taxon>
        <taxon>malvids</taxon>
        <taxon>Myrtales</taxon>
        <taxon>Myrtaceae</taxon>
        <taxon>Myrtoideae</taxon>
        <taxon>Eucalypteae</taxon>
        <taxon>Eucalyptus</taxon>
    </lineage>
</organism>
<dbReference type="Pfam" id="PF02519">
    <property type="entry name" value="Auxin_inducible"/>
    <property type="match status" value="1"/>
</dbReference>
<accession>A0ABD3JAY5</accession>
<proteinExistence type="inferred from homology"/>
<evidence type="ECO:0000256" key="3">
    <source>
        <dbReference type="ARBA" id="ARBA00022604"/>
    </source>
</evidence>
<protein>
    <submittedName>
        <fullName evidence="4">Uncharacterized protein</fullName>
    </submittedName>
</protein>
<sequence>MAKMGKLTKLKSAIKRFPSFSKLSRSNSSAAAVAAEDDPRSAAAAAGAGRDVRAVYVGKSRRRYDVSADVFEHPLFQELVDKSSPSSSSSPPSSAAAVVSCEVVLFEHLLWMLENSGDGGAQLGSTDELVEFYTTC</sequence>
<evidence type="ECO:0000313" key="5">
    <source>
        <dbReference type="Proteomes" id="UP001634007"/>
    </source>
</evidence>
<gene>
    <name evidence="4" type="ORF">ACJRO7_035650</name>
</gene>
<dbReference type="PANTHER" id="PTHR35296">
    <property type="entry name" value="EXPRESSED PROTEIN"/>
    <property type="match status" value="1"/>
</dbReference>
<dbReference type="InterPro" id="IPR003676">
    <property type="entry name" value="SAUR_fam"/>
</dbReference>
<dbReference type="AlphaFoldDB" id="A0ABD3JAY5"/>
<keyword evidence="2" id="KW-0217">Developmental protein</keyword>
<dbReference type="Proteomes" id="UP001634007">
    <property type="component" value="Unassembled WGS sequence"/>
</dbReference>
<evidence type="ECO:0000313" key="4">
    <source>
        <dbReference type="EMBL" id="KAL3723504.1"/>
    </source>
</evidence>
<evidence type="ECO:0000256" key="2">
    <source>
        <dbReference type="ARBA" id="ARBA00022473"/>
    </source>
</evidence>
<comment type="caution">
    <text evidence="4">The sequence shown here is derived from an EMBL/GenBank/DDBJ whole genome shotgun (WGS) entry which is preliminary data.</text>
</comment>
<keyword evidence="3" id="KW-0341">Growth regulation</keyword>
<dbReference type="EMBL" id="JBJKBG010000009">
    <property type="protein sequence ID" value="KAL3723504.1"/>
    <property type="molecule type" value="Genomic_DNA"/>
</dbReference>
<comment type="similarity">
    <text evidence="1">Belongs to the ARG7 family.</text>
</comment>
<reference evidence="4 5" key="1">
    <citation type="submission" date="2024-11" db="EMBL/GenBank/DDBJ databases">
        <title>Chromosome-level genome assembly of Eucalyptus globulus Labill. provides insights into its genome evolution.</title>
        <authorList>
            <person name="Li X."/>
        </authorList>
    </citation>
    <scope>NUCLEOTIDE SEQUENCE [LARGE SCALE GENOMIC DNA]</scope>
    <source>
        <strain evidence="4">CL2024</strain>
        <tissue evidence="4">Fresh tender leaves</tissue>
    </source>
</reference>